<feature type="transmembrane region" description="Helical" evidence="6">
    <location>
        <begin position="83"/>
        <end position="102"/>
    </location>
</feature>
<dbReference type="EMBL" id="LNYX01000008">
    <property type="protein sequence ID" value="KTD65276.1"/>
    <property type="molecule type" value="Genomic_DNA"/>
</dbReference>
<dbReference type="OrthoDB" id="9783692at2"/>
<keyword evidence="3 6" id="KW-0812">Transmembrane</keyword>
<accession>A0A0W0Z843</accession>
<name>A0A0W0Z843_LEGSP</name>
<dbReference type="Pfam" id="PF03741">
    <property type="entry name" value="TerC"/>
    <property type="match status" value="1"/>
</dbReference>
<comment type="caution">
    <text evidence="7">The sequence shown here is derived from an EMBL/GenBank/DDBJ whole genome shotgun (WGS) entry which is preliminary data.</text>
</comment>
<feature type="transmembrane region" description="Helical" evidence="6">
    <location>
        <begin position="142"/>
        <end position="160"/>
    </location>
</feature>
<evidence type="ECO:0000313" key="8">
    <source>
        <dbReference type="Proteomes" id="UP000054877"/>
    </source>
</evidence>
<evidence type="ECO:0000313" key="7">
    <source>
        <dbReference type="EMBL" id="KTD65276.1"/>
    </source>
</evidence>
<feature type="transmembrane region" description="Helical" evidence="6">
    <location>
        <begin position="262"/>
        <end position="282"/>
    </location>
</feature>
<dbReference type="Proteomes" id="UP000054877">
    <property type="component" value="Unassembled WGS sequence"/>
</dbReference>
<proteinExistence type="inferred from homology"/>
<keyword evidence="5 6" id="KW-0472">Membrane</keyword>
<evidence type="ECO:0000256" key="4">
    <source>
        <dbReference type="ARBA" id="ARBA00022989"/>
    </source>
</evidence>
<keyword evidence="8" id="KW-1185">Reference proteome</keyword>
<dbReference type="NCBIfam" id="TIGR03718">
    <property type="entry name" value="R_switched_Alx"/>
    <property type="match status" value="1"/>
</dbReference>
<keyword evidence="4 6" id="KW-1133">Transmembrane helix</keyword>
<feature type="transmembrane region" description="Helical" evidence="6">
    <location>
        <begin position="200"/>
        <end position="220"/>
    </location>
</feature>
<feature type="transmembrane region" description="Helical" evidence="6">
    <location>
        <begin position="6"/>
        <end position="29"/>
    </location>
</feature>
<organism evidence="7 8">
    <name type="scientific">Legionella spiritensis</name>
    <dbReference type="NCBI Taxonomy" id="452"/>
    <lineage>
        <taxon>Bacteria</taxon>
        <taxon>Pseudomonadati</taxon>
        <taxon>Pseudomonadota</taxon>
        <taxon>Gammaproteobacteria</taxon>
        <taxon>Legionellales</taxon>
        <taxon>Legionellaceae</taxon>
        <taxon>Legionella</taxon>
    </lineage>
</organism>
<dbReference type="GO" id="GO:0016020">
    <property type="term" value="C:membrane"/>
    <property type="evidence" value="ECO:0007669"/>
    <property type="project" value="UniProtKB-SubCell"/>
</dbReference>
<dbReference type="RefSeq" id="WP_058482681.1">
    <property type="nucleotide sequence ID" value="NZ_CAAAII010000015.1"/>
</dbReference>
<feature type="transmembrane region" description="Helical" evidence="6">
    <location>
        <begin position="41"/>
        <end position="63"/>
    </location>
</feature>
<protein>
    <submittedName>
        <fullName evidence="7">Drug efflux protein</fullName>
    </submittedName>
</protein>
<dbReference type="PANTHER" id="PTHR30238:SF0">
    <property type="entry name" value="THYLAKOID MEMBRANE PROTEIN TERC, CHLOROPLASTIC"/>
    <property type="match status" value="1"/>
</dbReference>
<feature type="transmembrane region" description="Helical" evidence="6">
    <location>
        <begin position="235"/>
        <end position="255"/>
    </location>
</feature>
<feature type="transmembrane region" description="Helical" evidence="6">
    <location>
        <begin position="114"/>
        <end position="136"/>
    </location>
</feature>
<dbReference type="PATRIC" id="fig|452.5.peg.806"/>
<dbReference type="InterPro" id="IPR022369">
    <property type="entry name" value="Integral_membrane_TerC_rswitch"/>
</dbReference>
<dbReference type="AlphaFoldDB" id="A0A0W0Z843"/>
<comment type="subcellular location">
    <subcellularLocation>
        <location evidence="1">Membrane</location>
        <topology evidence="1">Multi-pass membrane protein</topology>
    </subcellularLocation>
</comment>
<evidence type="ECO:0000256" key="6">
    <source>
        <dbReference type="SAM" id="Phobius"/>
    </source>
</evidence>
<evidence type="ECO:0000256" key="2">
    <source>
        <dbReference type="ARBA" id="ARBA00007511"/>
    </source>
</evidence>
<comment type="similarity">
    <text evidence="2">Belongs to the TerC family.</text>
</comment>
<feature type="transmembrane region" description="Helical" evidence="6">
    <location>
        <begin position="288"/>
        <end position="310"/>
    </location>
</feature>
<reference evidence="7 8" key="1">
    <citation type="submission" date="2015-11" db="EMBL/GenBank/DDBJ databases">
        <title>Genomic analysis of 38 Legionella species identifies large and diverse effector repertoires.</title>
        <authorList>
            <person name="Burstein D."/>
            <person name="Amaro F."/>
            <person name="Zusman T."/>
            <person name="Lifshitz Z."/>
            <person name="Cohen O."/>
            <person name="Gilbert J.A."/>
            <person name="Pupko T."/>
            <person name="Shuman H.A."/>
            <person name="Segal G."/>
        </authorList>
    </citation>
    <scope>NUCLEOTIDE SEQUENCE [LARGE SCALE GENOMIC DNA]</scope>
    <source>
        <strain evidence="7 8">Mt.St.Helens-9</strain>
    </source>
</reference>
<evidence type="ECO:0000256" key="5">
    <source>
        <dbReference type="ARBA" id="ARBA00023136"/>
    </source>
</evidence>
<dbReference type="PANTHER" id="PTHR30238">
    <property type="entry name" value="MEMBRANE BOUND PREDICTED REDOX MODULATOR"/>
    <property type="match status" value="1"/>
</dbReference>
<dbReference type="STRING" id="452.Lspi_0736"/>
<gene>
    <name evidence="7" type="primary">ygjT</name>
    <name evidence="7" type="ORF">Lspi_0736</name>
</gene>
<evidence type="ECO:0000256" key="1">
    <source>
        <dbReference type="ARBA" id="ARBA00004141"/>
    </source>
</evidence>
<dbReference type="InterPro" id="IPR005496">
    <property type="entry name" value="Integral_membrane_TerC"/>
</dbReference>
<sequence>MPSVIEWWLLVLFFAIVIMVLSIDLVWLKGGRNHRVSTREALGWSLVWIGLALIFNVILWWSLYATHGVDIANRKSLEFFTGYLIEKSLSVDNLFVFIMIFHYFEIKVEQQRKLLLYGVISAILMRLVIILFGIWLVNRFDWIFYVFGILLLMSAVRLLFFDDDSHSLDNNVIMKISRRLFRVSHEKQDNRFFFMKNNKLYITPLLMAIIFIEFSDLIFAVDSIPAVFAITRDPIIVFTSNVFAILGLRAMYFLMANMNEQFYYLRHGLALILVFIAVKMLVHDLIDIPIVMTLGVIVTVLSVSIIGSVFSGKKR</sequence>
<evidence type="ECO:0000256" key="3">
    <source>
        <dbReference type="ARBA" id="ARBA00022692"/>
    </source>
</evidence>